<dbReference type="PANTHER" id="PTHR31860:SF3">
    <property type="entry name" value="PROTEIN, PUTATIVE (DUF639)-RELATED"/>
    <property type="match status" value="1"/>
</dbReference>
<dbReference type="AlphaFoldDB" id="A0A0A9CIV1"/>
<dbReference type="InterPro" id="IPR006927">
    <property type="entry name" value="DUF639"/>
</dbReference>
<reference evidence="1" key="2">
    <citation type="journal article" date="2015" name="Data Brief">
        <title>Shoot transcriptome of the giant reed, Arundo donax.</title>
        <authorList>
            <person name="Barrero R.A."/>
            <person name="Guerrero F.D."/>
            <person name="Moolhuijzen P."/>
            <person name="Goolsby J.A."/>
            <person name="Tidwell J."/>
            <person name="Bellgard S.E."/>
            <person name="Bellgard M.I."/>
        </authorList>
    </citation>
    <scope>NUCLEOTIDE SEQUENCE</scope>
    <source>
        <tissue evidence="1">Shoot tissue taken approximately 20 cm above the soil surface</tissue>
    </source>
</reference>
<proteinExistence type="predicted"/>
<reference evidence="1" key="1">
    <citation type="submission" date="2014-09" db="EMBL/GenBank/DDBJ databases">
        <authorList>
            <person name="Magalhaes I.L.F."/>
            <person name="Oliveira U."/>
            <person name="Santos F.R."/>
            <person name="Vidigal T.H.D.A."/>
            <person name="Brescovit A.D."/>
            <person name="Santos A.J."/>
        </authorList>
    </citation>
    <scope>NUCLEOTIDE SEQUENCE</scope>
    <source>
        <tissue evidence="1">Shoot tissue taken approximately 20 cm above the soil surface</tissue>
    </source>
</reference>
<organism evidence="1">
    <name type="scientific">Arundo donax</name>
    <name type="common">Giant reed</name>
    <name type="synonym">Donax arundinaceus</name>
    <dbReference type="NCBI Taxonomy" id="35708"/>
    <lineage>
        <taxon>Eukaryota</taxon>
        <taxon>Viridiplantae</taxon>
        <taxon>Streptophyta</taxon>
        <taxon>Embryophyta</taxon>
        <taxon>Tracheophyta</taxon>
        <taxon>Spermatophyta</taxon>
        <taxon>Magnoliopsida</taxon>
        <taxon>Liliopsida</taxon>
        <taxon>Poales</taxon>
        <taxon>Poaceae</taxon>
        <taxon>PACMAD clade</taxon>
        <taxon>Arundinoideae</taxon>
        <taxon>Arundineae</taxon>
        <taxon>Arundo</taxon>
    </lineage>
</organism>
<dbReference type="PANTHER" id="PTHR31860">
    <property type="entry name" value="HEAT-INDUCIBLE TRANSCRIPTION REPRESSOR (DUF639)-RELATED"/>
    <property type="match status" value="1"/>
</dbReference>
<dbReference type="EMBL" id="GBRH01226443">
    <property type="protein sequence ID" value="JAD71452.1"/>
    <property type="molecule type" value="Transcribed_RNA"/>
</dbReference>
<protein>
    <submittedName>
        <fullName evidence="1">Uncharacterized protein</fullName>
    </submittedName>
</protein>
<sequence>MLPFAIMAENFKKLQRWENPRSTICFLLLVHTVIFRNMLSYVFPLTLMMMALSMLALKG</sequence>
<name>A0A0A9CIV1_ARUDO</name>
<accession>A0A0A9CIV1</accession>
<evidence type="ECO:0000313" key="1">
    <source>
        <dbReference type="EMBL" id="JAD71452.1"/>
    </source>
</evidence>
<dbReference type="Pfam" id="PF04842">
    <property type="entry name" value="DUF639"/>
    <property type="match status" value="1"/>
</dbReference>